<reference evidence="8 9" key="1">
    <citation type="submission" date="2020-01" db="EMBL/GenBank/DDBJ databases">
        <authorList>
            <consortium name="DOE Joint Genome Institute"/>
            <person name="Haridas S."/>
            <person name="Albert R."/>
            <person name="Binder M."/>
            <person name="Bloem J."/>
            <person name="Labutti K."/>
            <person name="Salamov A."/>
            <person name="Andreopoulos B."/>
            <person name="Baker S.E."/>
            <person name="Barry K."/>
            <person name="Bills G."/>
            <person name="Bluhm B.H."/>
            <person name="Cannon C."/>
            <person name="Castanera R."/>
            <person name="Culley D.E."/>
            <person name="Daum C."/>
            <person name="Ezra D."/>
            <person name="Gonzalez J.B."/>
            <person name="Henrissat B."/>
            <person name="Kuo A."/>
            <person name="Liang C."/>
            <person name="Lipzen A."/>
            <person name="Lutzoni F."/>
            <person name="Magnuson J."/>
            <person name="Mondo S."/>
            <person name="Nolan M."/>
            <person name="Ohm R."/>
            <person name="Pangilinan J."/>
            <person name="Park H.-J.H."/>
            <person name="Ramirez L."/>
            <person name="Alfaro M."/>
            <person name="Sun H."/>
            <person name="Tritt A."/>
            <person name="Yoshinaga Y."/>
            <person name="Zwiers L.-H.L."/>
            <person name="Turgeon B.G."/>
            <person name="Goodwin S.B."/>
            <person name="Spatafora J.W."/>
            <person name="Crous P.W."/>
            <person name="Grigoriev I.V."/>
        </authorList>
    </citation>
    <scope>NUCLEOTIDE SEQUENCE [LARGE SCALE GENOMIC DNA]</scope>
    <source>
        <strain evidence="8 9">CBS 611.86</strain>
    </source>
</reference>
<dbReference type="PANTHER" id="PTHR24305">
    <property type="entry name" value="CYTOCHROME P450"/>
    <property type="match status" value="1"/>
</dbReference>
<dbReference type="GO" id="GO:0005506">
    <property type="term" value="F:iron ion binding"/>
    <property type="evidence" value="ECO:0007669"/>
    <property type="project" value="InterPro"/>
</dbReference>
<dbReference type="GO" id="GO:0016705">
    <property type="term" value="F:oxidoreductase activity, acting on paired donors, with incorporation or reduction of molecular oxygen"/>
    <property type="evidence" value="ECO:0007669"/>
    <property type="project" value="InterPro"/>
</dbReference>
<name>A0A7C8I3Q8_9PLEO</name>
<evidence type="ECO:0000256" key="2">
    <source>
        <dbReference type="ARBA" id="ARBA00010617"/>
    </source>
</evidence>
<keyword evidence="9" id="KW-1185">Reference proteome</keyword>
<evidence type="ECO:0000256" key="7">
    <source>
        <dbReference type="SAM" id="Phobius"/>
    </source>
</evidence>
<keyword evidence="7" id="KW-0812">Transmembrane</keyword>
<accession>A0A7C8I3Q8</accession>
<protein>
    <submittedName>
        <fullName evidence="8">Cytochrome P450</fullName>
    </submittedName>
</protein>
<evidence type="ECO:0000256" key="4">
    <source>
        <dbReference type="ARBA" id="ARBA00023002"/>
    </source>
</evidence>
<feature type="transmembrane region" description="Helical" evidence="7">
    <location>
        <begin position="26"/>
        <end position="47"/>
    </location>
</feature>
<keyword evidence="6" id="KW-0503">Monooxygenase</keyword>
<dbReference type="Pfam" id="PF00067">
    <property type="entry name" value="p450"/>
    <property type="match status" value="1"/>
</dbReference>
<evidence type="ECO:0000256" key="1">
    <source>
        <dbReference type="ARBA" id="ARBA00001971"/>
    </source>
</evidence>
<evidence type="ECO:0000313" key="9">
    <source>
        <dbReference type="Proteomes" id="UP000481861"/>
    </source>
</evidence>
<dbReference type="Gene3D" id="1.10.630.10">
    <property type="entry name" value="Cytochrome P450"/>
    <property type="match status" value="1"/>
</dbReference>
<dbReference type="AlphaFoldDB" id="A0A7C8I3Q8"/>
<dbReference type="SUPFAM" id="SSF48264">
    <property type="entry name" value="Cytochrome P450"/>
    <property type="match status" value="1"/>
</dbReference>
<dbReference type="GO" id="GO:0020037">
    <property type="term" value="F:heme binding"/>
    <property type="evidence" value="ECO:0007669"/>
    <property type="project" value="InterPro"/>
</dbReference>
<keyword evidence="5" id="KW-0408">Iron</keyword>
<comment type="caution">
    <text evidence="8">The sequence shown here is derived from an EMBL/GenBank/DDBJ whole genome shotgun (WGS) entry which is preliminary data.</text>
</comment>
<keyword evidence="7" id="KW-1133">Transmembrane helix</keyword>
<keyword evidence="4" id="KW-0560">Oxidoreductase</keyword>
<evidence type="ECO:0000313" key="8">
    <source>
        <dbReference type="EMBL" id="KAF2870137.1"/>
    </source>
</evidence>
<comment type="similarity">
    <text evidence="2">Belongs to the cytochrome P450 family.</text>
</comment>
<gene>
    <name evidence="8" type="ORF">BDV95DRAFT_629411</name>
</gene>
<evidence type="ECO:0000256" key="6">
    <source>
        <dbReference type="ARBA" id="ARBA00023033"/>
    </source>
</evidence>
<organism evidence="8 9">
    <name type="scientific">Massariosphaeria phaeospora</name>
    <dbReference type="NCBI Taxonomy" id="100035"/>
    <lineage>
        <taxon>Eukaryota</taxon>
        <taxon>Fungi</taxon>
        <taxon>Dikarya</taxon>
        <taxon>Ascomycota</taxon>
        <taxon>Pezizomycotina</taxon>
        <taxon>Dothideomycetes</taxon>
        <taxon>Pleosporomycetidae</taxon>
        <taxon>Pleosporales</taxon>
        <taxon>Pleosporales incertae sedis</taxon>
        <taxon>Massariosphaeria</taxon>
    </lineage>
</organism>
<dbReference type="InterPro" id="IPR050121">
    <property type="entry name" value="Cytochrome_P450_monoxygenase"/>
</dbReference>
<feature type="transmembrane region" description="Helical" evidence="7">
    <location>
        <begin position="59"/>
        <end position="83"/>
    </location>
</feature>
<dbReference type="OrthoDB" id="6692864at2759"/>
<evidence type="ECO:0000256" key="3">
    <source>
        <dbReference type="ARBA" id="ARBA00022723"/>
    </source>
</evidence>
<keyword evidence="3" id="KW-0479">Metal-binding</keyword>
<comment type="cofactor">
    <cofactor evidence="1">
        <name>heme</name>
        <dbReference type="ChEBI" id="CHEBI:30413"/>
    </cofactor>
</comment>
<evidence type="ECO:0000256" key="5">
    <source>
        <dbReference type="ARBA" id="ARBA00023004"/>
    </source>
</evidence>
<sequence length="391" mass="44183">MSFAFVPMAIVAGICAHHGVFIHGEWHLRLHTIAFGHLILFGCFYYASQRSASYNSPALLNTAIMLLAYLTTLFSSMTIYHLFFHRLVRFPGPRLAAISKFWHIHQARHSKNHEVMQAMYEQYGPYVRTGPNELTIFHPDAIEILDSTKSNTIKDEFYDLIHPLVVDVVDMMNWFAFDVMGEVLFGEDFGLLASCQSLPAVTRQHRALAMMGPILNTVWDWMDMVSFCDERMTRRMKVPGSSMYLAHWFIQEYLRTEGKDSPERRKHALSGSTVSAMVAGSDTSPASLIAIVWFLCKYPSNADKIWAELQSLGSILDPHALAKLPHLNGVVNETLRLLPPAMTGNGRFIGDQGLSIGNIFVPPNTKVTAPKFVIQRLPSAFRYADEFIPER</sequence>
<dbReference type="InterPro" id="IPR001128">
    <property type="entry name" value="Cyt_P450"/>
</dbReference>
<dbReference type="EMBL" id="JAADJZ010000014">
    <property type="protein sequence ID" value="KAF2870137.1"/>
    <property type="molecule type" value="Genomic_DNA"/>
</dbReference>
<dbReference type="Proteomes" id="UP000481861">
    <property type="component" value="Unassembled WGS sequence"/>
</dbReference>
<dbReference type="InterPro" id="IPR036396">
    <property type="entry name" value="Cyt_P450_sf"/>
</dbReference>
<proteinExistence type="inferred from homology"/>
<dbReference type="GO" id="GO:0004497">
    <property type="term" value="F:monooxygenase activity"/>
    <property type="evidence" value="ECO:0007669"/>
    <property type="project" value="UniProtKB-KW"/>
</dbReference>
<keyword evidence="7" id="KW-0472">Membrane</keyword>
<dbReference type="PANTHER" id="PTHR24305:SF187">
    <property type="entry name" value="P450, PUTATIVE (EUROFUNG)-RELATED"/>
    <property type="match status" value="1"/>
</dbReference>